<gene>
    <name evidence="1" type="ORF">J07HQW2_01322</name>
</gene>
<reference evidence="1 2" key="1">
    <citation type="journal article" date="2013" name="PLoS ONE">
        <title>Assembly-driven community genomics of a hypersaline microbial ecosystem.</title>
        <authorList>
            <person name="Podell S."/>
            <person name="Ugalde J.A."/>
            <person name="Narasingarao P."/>
            <person name="Banfield J.F."/>
            <person name="Heidelberg K.B."/>
            <person name="Allen E.E."/>
        </authorList>
    </citation>
    <scope>NUCLEOTIDE SEQUENCE [LARGE SCALE GENOMIC DNA]</scope>
    <source>
        <strain evidence="2">J07HQW2</strain>
    </source>
</reference>
<organism evidence="1 2">
    <name type="scientific">Haloquadratum walsbyi J07HQW2</name>
    <dbReference type="NCBI Taxonomy" id="1238425"/>
    <lineage>
        <taxon>Archaea</taxon>
        <taxon>Methanobacteriati</taxon>
        <taxon>Methanobacteriota</taxon>
        <taxon>Stenosarchaea group</taxon>
        <taxon>Halobacteria</taxon>
        <taxon>Halobacteriales</taxon>
        <taxon>Haloferacaceae</taxon>
        <taxon>Haloquadratum</taxon>
    </lineage>
</organism>
<dbReference type="HOGENOM" id="CLU_2243797_0_0_2"/>
<dbReference type="AlphaFoldDB" id="U1ND72"/>
<accession>U1ND72</accession>
<sequence>MDMFLFFNSSLHKTVSLNTDTQVMGQNINFLSYPSILAIKFASHLLDIQKSIFRTPESKTELGDSPVDVHYNYDGANQIVNNSIHKIYSRFPNHSVYNGLAQQD</sequence>
<name>U1ND72_9EURY</name>
<proteinExistence type="predicted"/>
<dbReference type="STRING" id="1238425.J07HQW2_01322"/>
<dbReference type="Proteomes" id="UP000030710">
    <property type="component" value="Unassembled WGS sequence"/>
</dbReference>
<evidence type="ECO:0000313" key="2">
    <source>
        <dbReference type="Proteomes" id="UP000030710"/>
    </source>
</evidence>
<protein>
    <submittedName>
        <fullName evidence="1">Uncharacterized protein</fullName>
    </submittedName>
</protein>
<dbReference type="EMBL" id="KE356561">
    <property type="protein sequence ID" value="ERG94880.1"/>
    <property type="molecule type" value="Genomic_DNA"/>
</dbReference>
<evidence type="ECO:0000313" key="1">
    <source>
        <dbReference type="EMBL" id="ERG94880.1"/>
    </source>
</evidence>